<comment type="similarity">
    <text evidence="1">Belongs to the short-chain dehydrogenases/reductases (SDR) family.</text>
</comment>
<organism evidence="3 4">
    <name type="scientific">Microtetraspora fusca</name>
    <dbReference type="NCBI Taxonomy" id="1997"/>
    <lineage>
        <taxon>Bacteria</taxon>
        <taxon>Bacillati</taxon>
        <taxon>Actinomycetota</taxon>
        <taxon>Actinomycetes</taxon>
        <taxon>Streptosporangiales</taxon>
        <taxon>Streptosporangiaceae</taxon>
        <taxon>Microtetraspora</taxon>
    </lineage>
</organism>
<dbReference type="CDD" id="cd05233">
    <property type="entry name" value="SDR_c"/>
    <property type="match status" value="1"/>
</dbReference>
<accession>A0ABW6V6Q9</accession>
<dbReference type="InterPro" id="IPR036291">
    <property type="entry name" value="NAD(P)-bd_dom_sf"/>
</dbReference>
<dbReference type="PANTHER" id="PTHR42760">
    <property type="entry name" value="SHORT-CHAIN DEHYDROGENASES/REDUCTASES FAMILY MEMBER"/>
    <property type="match status" value="1"/>
</dbReference>
<dbReference type="Pfam" id="PF13561">
    <property type="entry name" value="adh_short_C2"/>
    <property type="match status" value="1"/>
</dbReference>
<gene>
    <name evidence="3" type="ORF">ACFY05_18905</name>
</gene>
<name>A0ABW6V6Q9_MICFU</name>
<dbReference type="RefSeq" id="WP_387343197.1">
    <property type="nucleotide sequence ID" value="NZ_JBIAXI010000010.1"/>
</dbReference>
<dbReference type="InterPro" id="IPR020904">
    <property type="entry name" value="Sc_DH/Rdtase_CS"/>
</dbReference>
<comment type="caution">
    <text evidence="3">The sequence shown here is derived from an EMBL/GenBank/DDBJ whole genome shotgun (WGS) entry which is preliminary data.</text>
</comment>
<dbReference type="PRINTS" id="PR00080">
    <property type="entry name" value="SDRFAMILY"/>
</dbReference>
<protein>
    <submittedName>
        <fullName evidence="3">SDR family NAD(P)-dependent oxidoreductase</fullName>
        <ecNumber evidence="3">1.1.1.-</ecNumber>
    </submittedName>
</protein>
<dbReference type="PANTHER" id="PTHR42760:SF133">
    <property type="entry name" value="3-OXOACYL-[ACYL-CARRIER-PROTEIN] REDUCTASE"/>
    <property type="match status" value="1"/>
</dbReference>
<evidence type="ECO:0000256" key="1">
    <source>
        <dbReference type="ARBA" id="ARBA00006484"/>
    </source>
</evidence>
<evidence type="ECO:0000256" key="2">
    <source>
        <dbReference type="ARBA" id="ARBA00023002"/>
    </source>
</evidence>
<dbReference type="PROSITE" id="PS00061">
    <property type="entry name" value="ADH_SHORT"/>
    <property type="match status" value="1"/>
</dbReference>
<dbReference type="GO" id="GO:0016491">
    <property type="term" value="F:oxidoreductase activity"/>
    <property type="evidence" value="ECO:0007669"/>
    <property type="project" value="UniProtKB-KW"/>
</dbReference>
<dbReference type="SUPFAM" id="SSF51735">
    <property type="entry name" value="NAD(P)-binding Rossmann-fold domains"/>
    <property type="match status" value="1"/>
</dbReference>
<dbReference type="Proteomes" id="UP001602119">
    <property type="component" value="Unassembled WGS sequence"/>
</dbReference>
<dbReference type="PRINTS" id="PR00081">
    <property type="entry name" value="GDHRDH"/>
</dbReference>
<evidence type="ECO:0000313" key="3">
    <source>
        <dbReference type="EMBL" id="MFF4774925.1"/>
    </source>
</evidence>
<sequence>MPTVHFGFTPGDVVLVTGAGSGIGRATALRAAELGLRVAAWDLDADAVADTAARIAAAGSTAVAVRADVSEPDDVEAGFAETRSQLGAIRYLVNNAGPASSGEYEFDEAVRISLGSVRRMTDTWLAGNAADGAALVNVASVAGNIVGTASDWYCAAKAAIAGYTRHLAAYRSHEVRSNAVAPGMVDTPRLAGFAASDVGRRTLQRIPLGRMAQPDDIAYAILFLLSPLASYVNGTVLPIDGGWTVTQ</sequence>
<evidence type="ECO:0000313" key="4">
    <source>
        <dbReference type="Proteomes" id="UP001602119"/>
    </source>
</evidence>
<dbReference type="InterPro" id="IPR002347">
    <property type="entry name" value="SDR_fam"/>
</dbReference>
<keyword evidence="2 3" id="KW-0560">Oxidoreductase</keyword>
<dbReference type="EC" id="1.1.1.-" evidence="3"/>
<dbReference type="EMBL" id="JBIAXI010000010">
    <property type="protein sequence ID" value="MFF4774925.1"/>
    <property type="molecule type" value="Genomic_DNA"/>
</dbReference>
<keyword evidence="4" id="KW-1185">Reference proteome</keyword>
<proteinExistence type="inferred from homology"/>
<dbReference type="Gene3D" id="3.40.50.720">
    <property type="entry name" value="NAD(P)-binding Rossmann-like Domain"/>
    <property type="match status" value="1"/>
</dbReference>
<reference evidence="3 4" key="1">
    <citation type="submission" date="2024-10" db="EMBL/GenBank/DDBJ databases">
        <title>The Natural Products Discovery Center: Release of the First 8490 Sequenced Strains for Exploring Actinobacteria Biosynthetic Diversity.</title>
        <authorList>
            <person name="Kalkreuter E."/>
            <person name="Kautsar S.A."/>
            <person name="Yang D."/>
            <person name="Bader C.D."/>
            <person name="Teijaro C.N."/>
            <person name="Fluegel L."/>
            <person name="Davis C.M."/>
            <person name="Simpson J.R."/>
            <person name="Lauterbach L."/>
            <person name="Steele A.D."/>
            <person name="Gui C."/>
            <person name="Meng S."/>
            <person name="Li G."/>
            <person name="Viehrig K."/>
            <person name="Ye F."/>
            <person name="Su P."/>
            <person name="Kiefer A.F."/>
            <person name="Nichols A."/>
            <person name="Cepeda A.J."/>
            <person name="Yan W."/>
            <person name="Fan B."/>
            <person name="Jiang Y."/>
            <person name="Adhikari A."/>
            <person name="Zheng C.-J."/>
            <person name="Schuster L."/>
            <person name="Cowan T.M."/>
            <person name="Smanski M.J."/>
            <person name="Chevrette M.G."/>
            <person name="De Carvalho L.P.S."/>
            <person name="Shen B."/>
        </authorList>
    </citation>
    <scope>NUCLEOTIDE SEQUENCE [LARGE SCALE GENOMIC DNA]</scope>
    <source>
        <strain evidence="3 4">NPDC001281</strain>
    </source>
</reference>